<sequence length="301" mass="34659">MNQYLDSPALDSISSESDIIDRQATKCDVKINFSISSILGLHQAEDDRTSEALSGDQHSHYYQLDTRGFTPVRGESRSGDFTSPLDTSDTCDLSASVKIKRNRTTFSTRQLQELERTFRKTHYPDIFTREKLASRVKLPESRIQVWFQNRRAKWRKREKPYQPFVYGSPCNLTCPLQWQTNNIFYTYHGRPYMNGYGNYGNYGNYENQNGYGYGSYGDQSQGSQAIQQGQQGISRYVNPNLADGNLAHLAFLQSITVEPQRLKDYVDILARLLEDFEHRFQQFTAREPQFSLVATSFAIDV</sequence>
<evidence type="ECO:0000313" key="8">
    <source>
        <dbReference type="EnsemblMetazoa" id="BGLB024007-PA"/>
    </source>
</evidence>
<dbReference type="InterPro" id="IPR001356">
    <property type="entry name" value="HD"/>
</dbReference>
<dbReference type="PANTHER" id="PTHR24329:SF543">
    <property type="entry name" value="FI01017P-RELATED"/>
    <property type="match status" value="1"/>
</dbReference>
<evidence type="ECO:0000256" key="6">
    <source>
        <dbReference type="RuleBase" id="RU000682"/>
    </source>
</evidence>
<dbReference type="VEuPathDB" id="VectorBase:BGLB024007"/>
<evidence type="ECO:0000256" key="1">
    <source>
        <dbReference type="ARBA" id="ARBA00004123"/>
    </source>
</evidence>
<dbReference type="Gene3D" id="1.10.10.60">
    <property type="entry name" value="Homeodomain-like"/>
    <property type="match status" value="1"/>
</dbReference>
<dbReference type="PROSITE" id="PS50071">
    <property type="entry name" value="HOMEOBOX_2"/>
    <property type="match status" value="1"/>
</dbReference>
<gene>
    <name evidence="8" type="primary">106052705</name>
</gene>
<dbReference type="InterPro" id="IPR009057">
    <property type="entry name" value="Homeodomain-like_sf"/>
</dbReference>
<dbReference type="PANTHER" id="PTHR24329">
    <property type="entry name" value="HOMEOBOX PROTEIN ARISTALESS"/>
    <property type="match status" value="1"/>
</dbReference>
<feature type="DNA-binding region" description="Homeobox" evidence="5">
    <location>
        <begin position="99"/>
        <end position="158"/>
    </location>
</feature>
<evidence type="ECO:0000256" key="3">
    <source>
        <dbReference type="ARBA" id="ARBA00023155"/>
    </source>
</evidence>
<dbReference type="GO" id="GO:0000981">
    <property type="term" value="F:DNA-binding transcription factor activity, RNA polymerase II-specific"/>
    <property type="evidence" value="ECO:0007669"/>
    <property type="project" value="InterPro"/>
</dbReference>
<keyword evidence="2 5" id="KW-0238">DNA-binding</keyword>
<dbReference type="SMART" id="SM00389">
    <property type="entry name" value="HOX"/>
    <property type="match status" value="1"/>
</dbReference>
<evidence type="ECO:0000259" key="7">
    <source>
        <dbReference type="PROSITE" id="PS50071"/>
    </source>
</evidence>
<dbReference type="GO" id="GO:0000977">
    <property type="term" value="F:RNA polymerase II transcription regulatory region sequence-specific DNA binding"/>
    <property type="evidence" value="ECO:0007669"/>
    <property type="project" value="TreeGrafter"/>
</dbReference>
<name>A0A2C9KVH1_BIOGL</name>
<dbReference type="STRING" id="6526.A0A2C9KVH1"/>
<organism evidence="8 9">
    <name type="scientific">Biomphalaria glabrata</name>
    <name type="common">Bloodfluke planorb</name>
    <name type="synonym">Freshwater snail</name>
    <dbReference type="NCBI Taxonomy" id="6526"/>
    <lineage>
        <taxon>Eukaryota</taxon>
        <taxon>Metazoa</taxon>
        <taxon>Spiralia</taxon>
        <taxon>Lophotrochozoa</taxon>
        <taxon>Mollusca</taxon>
        <taxon>Gastropoda</taxon>
        <taxon>Heterobranchia</taxon>
        <taxon>Euthyneura</taxon>
        <taxon>Panpulmonata</taxon>
        <taxon>Hygrophila</taxon>
        <taxon>Lymnaeoidea</taxon>
        <taxon>Planorbidae</taxon>
        <taxon>Biomphalaria</taxon>
    </lineage>
</organism>
<dbReference type="Pfam" id="PF00046">
    <property type="entry name" value="Homeodomain"/>
    <property type="match status" value="1"/>
</dbReference>
<keyword evidence="4 5" id="KW-0539">Nucleus</keyword>
<evidence type="ECO:0000256" key="2">
    <source>
        <dbReference type="ARBA" id="ARBA00023125"/>
    </source>
</evidence>
<dbReference type="FunFam" id="1.10.10.60:FF:000679">
    <property type="entry name" value="Homeobox protein aristaless"/>
    <property type="match status" value="1"/>
</dbReference>
<dbReference type="InterPro" id="IPR050649">
    <property type="entry name" value="Paired_Homeobox_TFs"/>
</dbReference>
<dbReference type="GO" id="GO:0005634">
    <property type="term" value="C:nucleus"/>
    <property type="evidence" value="ECO:0007669"/>
    <property type="project" value="UniProtKB-SubCell"/>
</dbReference>
<feature type="domain" description="Homeobox" evidence="7">
    <location>
        <begin position="97"/>
        <end position="157"/>
    </location>
</feature>
<evidence type="ECO:0000256" key="5">
    <source>
        <dbReference type="PROSITE-ProRule" id="PRU00108"/>
    </source>
</evidence>
<dbReference type="AlphaFoldDB" id="A0A2C9KVH1"/>
<dbReference type="EnsemblMetazoa" id="BGLB024007-RA">
    <property type="protein sequence ID" value="BGLB024007-PA"/>
    <property type="gene ID" value="BGLB024007"/>
</dbReference>
<dbReference type="Proteomes" id="UP000076420">
    <property type="component" value="Unassembled WGS sequence"/>
</dbReference>
<dbReference type="VEuPathDB" id="VectorBase:BGLAX_049266"/>
<evidence type="ECO:0000256" key="4">
    <source>
        <dbReference type="ARBA" id="ARBA00023242"/>
    </source>
</evidence>
<protein>
    <recommendedName>
        <fullName evidence="7">Homeobox domain-containing protein</fullName>
    </recommendedName>
</protein>
<dbReference type="OrthoDB" id="6159439at2759"/>
<dbReference type="PROSITE" id="PS00027">
    <property type="entry name" value="HOMEOBOX_1"/>
    <property type="match status" value="1"/>
</dbReference>
<dbReference type="InterPro" id="IPR017970">
    <property type="entry name" value="Homeobox_CS"/>
</dbReference>
<evidence type="ECO:0000313" key="9">
    <source>
        <dbReference type="Proteomes" id="UP000076420"/>
    </source>
</evidence>
<dbReference type="SUPFAM" id="SSF46689">
    <property type="entry name" value="Homeodomain-like"/>
    <property type="match status" value="1"/>
</dbReference>
<reference evidence="8" key="1">
    <citation type="submission" date="2020-05" db="UniProtKB">
        <authorList>
            <consortium name="EnsemblMetazoa"/>
        </authorList>
    </citation>
    <scope>IDENTIFICATION</scope>
    <source>
        <strain evidence="8">BB02</strain>
    </source>
</reference>
<comment type="subcellular location">
    <subcellularLocation>
        <location evidence="1 5 6">Nucleus</location>
    </subcellularLocation>
</comment>
<keyword evidence="3 5" id="KW-0371">Homeobox</keyword>
<dbReference type="CDD" id="cd00086">
    <property type="entry name" value="homeodomain"/>
    <property type="match status" value="1"/>
</dbReference>
<accession>A0A2C9KVH1</accession>
<dbReference type="KEGG" id="bgt:106052705"/>
<proteinExistence type="predicted"/>